<organism evidence="2 3">
    <name type="scientific">Candidatus Competibacter denitrificans Run_A_D11</name>
    <dbReference type="NCBI Taxonomy" id="1400863"/>
    <lineage>
        <taxon>Bacteria</taxon>
        <taxon>Pseudomonadati</taxon>
        <taxon>Pseudomonadota</taxon>
        <taxon>Gammaproteobacteria</taxon>
        <taxon>Candidatus Competibacteraceae</taxon>
        <taxon>Candidatus Competibacter</taxon>
    </lineage>
</organism>
<dbReference type="RefSeq" id="WP_082161368.1">
    <property type="nucleotide sequence ID" value="NZ_CBTJ020000108.1"/>
</dbReference>
<evidence type="ECO:0000313" key="3">
    <source>
        <dbReference type="Proteomes" id="UP000035760"/>
    </source>
</evidence>
<dbReference type="Gene3D" id="3.90.320.10">
    <property type="match status" value="1"/>
</dbReference>
<dbReference type="InterPro" id="IPR011604">
    <property type="entry name" value="PDDEXK-like_dom_sf"/>
</dbReference>
<dbReference type="STRING" id="1400863.BN873_950025"/>
<name>W6M9N6_9GAMM</name>
<accession>W6M9N6</accession>
<dbReference type="InterPro" id="IPR038726">
    <property type="entry name" value="PDDEXK_AddAB-type"/>
</dbReference>
<proteinExistence type="predicted"/>
<protein>
    <recommendedName>
        <fullName evidence="1">PD-(D/E)XK endonuclease-like domain-containing protein</fullName>
    </recommendedName>
</protein>
<keyword evidence="3" id="KW-1185">Reference proteome</keyword>
<evidence type="ECO:0000313" key="2">
    <source>
        <dbReference type="EMBL" id="CDI04342.1"/>
    </source>
</evidence>
<sequence>MIRLSPTAVLKYETCPQQYWLEEVCRLRPVHRAANLVFGTVIHRTMADWLTGWHQDQPPSPVDRFQHHWTDAQQHGIAYSATQSPESLRAIGEALVRLWPTVWPRWDRTLVTDRTGALLLERKLEVRITDTVTFVGRLDVLTRTAAGVLECLDLKTPRTPTDPAWLTVADQLTGYQVLLDAHAPHLGIAPVERLGWVELIKRNVTAKGKGPEVCTPITVARRTPAQTQDYVQKVLWVAEDIARGRFPKRGLMAHNSPCTLCAVRGLCQDGDMEGLIVPDTASPVAASGDFF</sequence>
<gene>
    <name evidence="2" type="ORF">BN873_950025</name>
</gene>
<feature type="domain" description="PD-(D/E)XK endonuclease-like" evidence="1">
    <location>
        <begin position="3"/>
        <end position="268"/>
    </location>
</feature>
<reference evidence="2" key="1">
    <citation type="submission" date="2013-07" db="EMBL/GenBank/DDBJ databases">
        <authorList>
            <person name="McIlroy S."/>
        </authorList>
    </citation>
    <scope>NUCLEOTIDE SEQUENCE [LARGE SCALE GENOMIC DNA]</scope>
    <source>
        <strain evidence="2">Run_A_D11</strain>
    </source>
</reference>
<evidence type="ECO:0000259" key="1">
    <source>
        <dbReference type="Pfam" id="PF12705"/>
    </source>
</evidence>
<dbReference type="Pfam" id="PF12705">
    <property type="entry name" value="PDDEXK_1"/>
    <property type="match status" value="1"/>
</dbReference>
<reference evidence="2" key="2">
    <citation type="submission" date="2014-03" db="EMBL/GenBank/DDBJ databases">
        <title>Candidatus Competibacter-lineage genomes retrieved from metagenomes reveal functional metabolic diversity.</title>
        <authorList>
            <person name="McIlroy S.J."/>
            <person name="Albertsen M."/>
            <person name="Andresen E.K."/>
            <person name="Saunders A.M."/>
            <person name="Kristiansen R."/>
            <person name="Stokholm-Bjerregaard M."/>
            <person name="Nielsen K.L."/>
            <person name="Nielsen P.H."/>
        </authorList>
    </citation>
    <scope>NUCLEOTIDE SEQUENCE</scope>
    <source>
        <strain evidence="2">Run_A_D11</strain>
    </source>
</reference>
<dbReference type="Proteomes" id="UP000035760">
    <property type="component" value="Unassembled WGS sequence"/>
</dbReference>
<dbReference type="EMBL" id="CBTJ020000108">
    <property type="protein sequence ID" value="CDI04342.1"/>
    <property type="molecule type" value="Genomic_DNA"/>
</dbReference>
<dbReference type="AlphaFoldDB" id="W6M9N6"/>
<dbReference type="OrthoDB" id="5785627at2"/>
<comment type="caution">
    <text evidence="2">The sequence shown here is derived from an EMBL/GenBank/DDBJ whole genome shotgun (WGS) entry which is preliminary data.</text>
</comment>